<sequence>MLYDGSAFLRHTRSGISRYFAELVGEFRDDPQLGVEAVTPFRWVANEHLSGRFPKEYRRVPLPGRLRAPVLERMNQRAARGIVPCDVVHHALYEPALLEALPGRKRVTTIYDFTLELFPELFPWNREQVLAEKLQFIDACDVLLCISETTRDDLRRFHPGLDKPIIVTPLGVAGSFFQPTAVPSGLPERYLLHVGARYDHKNVDLILRAFSLLHVSDPDLRLVLCGAGPEGEQARLEELGIAEKTLLLRVGDDELPGLYAGAQAFIFPSRYEGFGLPVVEAMAAGCPVVITDTPALLEVAGDVAVVVGGDRPEELVAALEPLLADAELREQLRAKGRLRARPFSWRRTAEETARAYDLALKA</sequence>
<dbReference type="SUPFAM" id="SSF53756">
    <property type="entry name" value="UDP-Glycosyltransferase/glycogen phosphorylase"/>
    <property type="match status" value="1"/>
</dbReference>
<reference evidence="6" key="1">
    <citation type="journal article" date="2019" name="Int. J. Syst. Evol. Microbiol.">
        <title>The Global Catalogue of Microorganisms (GCM) 10K type strain sequencing project: providing services to taxonomists for standard genome sequencing and annotation.</title>
        <authorList>
            <consortium name="The Broad Institute Genomics Platform"/>
            <consortium name="The Broad Institute Genome Sequencing Center for Infectious Disease"/>
            <person name="Wu L."/>
            <person name="Ma J."/>
        </authorList>
    </citation>
    <scope>NUCLEOTIDE SEQUENCE [LARGE SCALE GENOMIC DNA]</scope>
    <source>
        <strain evidence="6">CGMCC 4.7371</strain>
    </source>
</reference>
<evidence type="ECO:0000259" key="3">
    <source>
        <dbReference type="Pfam" id="PF00534"/>
    </source>
</evidence>
<dbReference type="Proteomes" id="UP000655410">
    <property type="component" value="Unassembled WGS sequence"/>
</dbReference>
<dbReference type="PANTHER" id="PTHR46401:SF2">
    <property type="entry name" value="GLYCOSYLTRANSFERASE WBBK-RELATED"/>
    <property type="match status" value="1"/>
</dbReference>
<dbReference type="InterPro" id="IPR028098">
    <property type="entry name" value="Glyco_trans_4-like_N"/>
</dbReference>
<feature type="domain" description="Glycosyl transferase family 1" evidence="3">
    <location>
        <begin position="187"/>
        <end position="338"/>
    </location>
</feature>
<dbReference type="Pfam" id="PF00534">
    <property type="entry name" value="Glycos_transf_1"/>
    <property type="match status" value="1"/>
</dbReference>
<keyword evidence="1" id="KW-0328">Glycosyltransferase</keyword>
<protein>
    <recommendedName>
        <fullName evidence="7">Glycosyltransferase family 4 protein</fullName>
    </recommendedName>
</protein>
<keyword evidence="2" id="KW-0808">Transferase</keyword>
<evidence type="ECO:0008006" key="7">
    <source>
        <dbReference type="Google" id="ProtNLM"/>
    </source>
</evidence>
<gene>
    <name evidence="5" type="ORF">GCM10011584_32720</name>
</gene>
<comment type="caution">
    <text evidence="5">The sequence shown here is derived from an EMBL/GenBank/DDBJ whole genome shotgun (WGS) entry which is preliminary data.</text>
</comment>
<dbReference type="InterPro" id="IPR001296">
    <property type="entry name" value="Glyco_trans_1"/>
</dbReference>
<dbReference type="EMBL" id="BMNI01000013">
    <property type="protein sequence ID" value="GGO93612.1"/>
    <property type="molecule type" value="Genomic_DNA"/>
</dbReference>
<evidence type="ECO:0000313" key="5">
    <source>
        <dbReference type="EMBL" id="GGO93612.1"/>
    </source>
</evidence>
<evidence type="ECO:0000256" key="2">
    <source>
        <dbReference type="ARBA" id="ARBA00022679"/>
    </source>
</evidence>
<evidence type="ECO:0000313" key="6">
    <source>
        <dbReference type="Proteomes" id="UP000655410"/>
    </source>
</evidence>
<proteinExistence type="predicted"/>
<dbReference type="PANTHER" id="PTHR46401">
    <property type="entry name" value="GLYCOSYLTRANSFERASE WBBK-RELATED"/>
    <property type="match status" value="1"/>
</dbReference>
<evidence type="ECO:0000256" key="1">
    <source>
        <dbReference type="ARBA" id="ARBA00022676"/>
    </source>
</evidence>
<accession>A0ABQ2NG30</accession>
<feature type="domain" description="Glycosyltransferase subfamily 4-like N-terminal" evidence="4">
    <location>
        <begin position="15"/>
        <end position="172"/>
    </location>
</feature>
<keyword evidence="6" id="KW-1185">Reference proteome</keyword>
<dbReference type="CDD" id="cd03809">
    <property type="entry name" value="GT4_MtfB-like"/>
    <property type="match status" value="1"/>
</dbReference>
<evidence type="ECO:0000259" key="4">
    <source>
        <dbReference type="Pfam" id="PF13439"/>
    </source>
</evidence>
<dbReference type="Pfam" id="PF13439">
    <property type="entry name" value="Glyco_transf_4"/>
    <property type="match status" value="1"/>
</dbReference>
<dbReference type="Gene3D" id="3.40.50.2000">
    <property type="entry name" value="Glycogen Phosphorylase B"/>
    <property type="match status" value="2"/>
</dbReference>
<organism evidence="5 6">
    <name type="scientific">Nocardioides phosphati</name>
    <dbReference type="NCBI Taxonomy" id="1867775"/>
    <lineage>
        <taxon>Bacteria</taxon>
        <taxon>Bacillati</taxon>
        <taxon>Actinomycetota</taxon>
        <taxon>Actinomycetes</taxon>
        <taxon>Propionibacteriales</taxon>
        <taxon>Nocardioidaceae</taxon>
        <taxon>Nocardioides</taxon>
    </lineage>
</organism>
<name>A0ABQ2NG30_9ACTN</name>